<keyword evidence="5" id="KW-1185">Reference proteome</keyword>
<evidence type="ECO:0000313" key="4">
    <source>
        <dbReference type="EMBL" id="PZF72647.1"/>
    </source>
</evidence>
<dbReference type="SUPFAM" id="SSF46689">
    <property type="entry name" value="Homeodomain-like"/>
    <property type="match status" value="1"/>
</dbReference>
<dbReference type="EMBL" id="QKTW01000017">
    <property type="protein sequence ID" value="PZF72647.1"/>
    <property type="molecule type" value="Genomic_DNA"/>
</dbReference>
<dbReference type="GO" id="GO:0003677">
    <property type="term" value="F:DNA binding"/>
    <property type="evidence" value="ECO:0007669"/>
    <property type="project" value="UniProtKB-UniRule"/>
</dbReference>
<dbReference type="AlphaFoldDB" id="A0A2W2B9Q6"/>
<evidence type="ECO:0000256" key="1">
    <source>
        <dbReference type="ARBA" id="ARBA00023125"/>
    </source>
</evidence>
<dbReference type="Proteomes" id="UP000248745">
    <property type="component" value="Unassembled WGS sequence"/>
</dbReference>
<dbReference type="PROSITE" id="PS50977">
    <property type="entry name" value="HTH_TETR_2"/>
    <property type="match status" value="1"/>
</dbReference>
<proteinExistence type="predicted"/>
<dbReference type="PANTHER" id="PTHR43479:SF11">
    <property type="entry name" value="ACREF_ENVCD OPERON REPRESSOR-RELATED"/>
    <property type="match status" value="1"/>
</dbReference>
<dbReference type="PRINTS" id="PR00455">
    <property type="entry name" value="HTHTETR"/>
</dbReference>
<organism evidence="4 5">
    <name type="scientific">Taibaiella soli</name>
    <dbReference type="NCBI Taxonomy" id="1649169"/>
    <lineage>
        <taxon>Bacteria</taxon>
        <taxon>Pseudomonadati</taxon>
        <taxon>Bacteroidota</taxon>
        <taxon>Chitinophagia</taxon>
        <taxon>Chitinophagales</taxon>
        <taxon>Chitinophagaceae</taxon>
        <taxon>Taibaiella</taxon>
    </lineage>
</organism>
<comment type="caution">
    <text evidence="4">The sequence shown here is derived from an EMBL/GenBank/DDBJ whole genome shotgun (WGS) entry which is preliminary data.</text>
</comment>
<accession>A0A2W2B9Q6</accession>
<dbReference type="OrthoDB" id="9810250at2"/>
<dbReference type="InterPro" id="IPR009057">
    <property type="entry name" value="Homeodomain-like_sf"/>
</dbReference>
<evidence type="ECO:0000313" key="5">
    <source>
        <dbReference type="Proteomes" id="UP000248745"/>
    </source>
</evidence>
<name>A0A2W2B9Q6_9BACT</name>
<dbReference type="InterPro" id="IPR001647">
    <property type="entry name" value="HTH_TetR"/>
</dbReference>
<feature type="domain" description="HTH tetR-type" evidence="3">
    <location>
        <begin position="12"/>
        <end position="72"/>
    </location>
</feature>
<evidence type="ECO:0000259" key="3">
    <source>
        <dbReference type="PROSITE" id="PS50977"/>
    </source>
</evidence>
<keyword evidence="1 2" id="KW-0238">DNA-binding</keyword>
<dbReference type="PANTHER" id="PTHR43479">
    <property type="entry name" value="ACREF/ENVCD OPERON REPRESSOR-RELATED"/>
    <property type="match status" value="1"/>
</dbReference>
<feature type="DNA-binding region" description="H-T-H motif" evidence="2">
    <location>
        <begin position="35"/>
        <end position="54"/>
    </location>
</feature>
<reference evidence="4 5" key="1">
    <citation type="submission" date="2018-06" db="EMBL/GenBank/DDBJ databases">
        <title>Mucibacter soli gen. nov., sp. nov., a new member of the family Chitinophagaceae producing mucin.</title>
        <authorList>
            <person name="Kim M.-K."/>
            <person name="Park S."/>
            <person name="Kim T.-S."/>
            <person name="Joung Y."/>
            <person name="Han J.-H."/>
            <person name="Kim S.B."/>
        </authorList>
    </citation>
    <scope>NUCLEOTIDE SEQUENCE [LARGE SCALE GENOMIC DNA]</scope>
    <source>
        <strain evidence="4 5">R1-15</strain>
    </source>
</reference>
<dbReference type="Pfam" id="PF00440">
    <property type="entry name" value="TetR_N"/>
    <property type="match status" value="1"/>
</dbReference>
<dbReference type="InterPro" id="IPR050624">
    <property type="entry name" value="HTH-type_Tx_Regulator"/>
</dbReference>
<gene>
    <name evidence="4" type="ORF">DN068_12335</name>
</gene>
<dbReference type="RefSeq" id="WP_110999238.1">
    <property type="nucleotide sequence ID" value="NZ_QKTW01000017.1"/>
</dbReference>
<sequence>MKTELKNDRRTQKTKKQLAAALIELIMEKGYDAITIREIIDRANVGRSTFYSHYESKEQLLVGNINFQQALIEMPDDDPDNYPWGVNVSYLFQHTKEHLALAKALARTKSIELISNHFAELCAAQIYERLKKQLPRRASRAELQTARYKAEAAAGAVVRMLFKWLADGASTSVEKMTDYATHILKSCCDYTR</sequence>
<protein>
    <recommendedName>
        <fullName evidence="3">HTH tetR-type domain-containing protein</fullName>
    </recommendedName>
</protein>
<evidence type="ECO:0000256" key="2">
    <source>
        <dbReference type="PROSITE-ProRule" id="PRU00335"/>
    </source>
</evidence>
<dbReference type="Gene3D" id="1.10.357.10">
    <property type="entry name" value="Tetracycline Repressor, domain 2"/>
    <property type="match status" value="1"/>
</dbReference>